<reference evidence="4" key="2">
    <citation type="journal article" date="2021" name="Sci. Data">
        <title>Chromosome-scale genome sequencing, assembly and annotation of six genomes from subfamily Leishmaniinae.</title>
        <authorList>
            <person name="Almutairi H."/>
            <person name="Urbaniak M.D."/>
            <person name="Bates M.D."/>
            <person name="Jariyapan N."/>
            <person name="Kwakye-Nuako G."/>
            <person name="Thomaz Soccol V."/>
            <person name="Al-Salem W.S."/>
            <person name="Dillon R.J."/>
            <person name="Bates P.A."/>
            <person name="Gatherer D."/>
        </authorList>
    </citation>
    <scope>NUCLEOTIDE SEQUENCE [LARGE SCALE GENOMIC DNA]</scope>
</reference>
<keyword evidence="1" id="KW-0812">Transmembrane</keyword>
<dbReference type="EMBL" id="JAFHLR010000019">
    <property type="protein sequence ID" value="KAG5480872.1"/>
    <property type="molecule type" value="Genomic_DNA"/>
</dbReference>
<dbReference type="KEGG" id="loi:92362295"/>
<feature type="chain" id="PRO_5032368920" evidence="2">
    <location>
        <begin position="26"/>
        <end position="528"/>
    </location>
</feature>
<dbReference type="RefSeq" id="XP_067063873.1">
    <property type="nucleotide sequence ID" value="XM_067208361.1"/>
</dbReference>
<keyword evidence="2" id="KW-0732">Signal</keyword>
<evidence type="ECO:0000256" key="2">
    <source>
        <dbReference type="SAM" id="SignalP"/>
    </source>
</evidence>
<dbReference type="GeneID" id="92362295"/>
<dbReference type="PANTHER" id="PTHR39669:SF2">
    <property type="entry name" value="MEMBRANE-ASSOCIATED PROTEIN"/>
    <property type="match status" value="1"/>
</dbReference>
<protein>
    <submittedName>
        <fullName evidence="3">Uncharacterized protein</fullName>
    </submittedName>
</protein>
<organism evidence="3 4">
    <name type="scientific">Leishmania orientalis</name>
    <dbReference type="NCBI Taxonomy" id="2249476"/>
    <lineage>
        <taxon>Eukaryota</taxon>
        <taxon>Discoba</taxon>
        <taxon>Euglenozoa</taxon>
        <taxon>Kinetoplastea</taxon>
        <taxon>Metakinetoplastina</taxon>
        <taxon>Trypanosomatida</taxon>
        <taxon>Trypanosomatidae</taxon>
        <taxon>Leishmaniinae</taxon>
        <taxon>Leishmania</taxon>
    </lineage>
</organism>
<evidence type="ECO:0000313" key="3">
    <source>
        <dbReference type="EMBL" id="KAG5480872.1"/>
    </source>
</evidence>
<evidence type="ECO:0000256" key="1">
    <source>
        <dbReference type="SAM" id="Phobius"/>
    </source>
</evidence>
<dbReference type="PANTHER" id="PTHR39669">
    <property type="entry name" value="MEMBRANE-ASSOCIATED PROTEIN"/>
    <property type="match status" value="1"/>
</dbReference>
<keyword evidence="1" id="KW-1133">Transmembrane helix</keyword>
<evidence type="ECO:0000313" key="4">
    <source>
        <dbReference type="Proteomes" id="UP000674143"/>
    </source>
</evidence>
<accession>A0A836H7C4</accession>
<feature type="transmembrane region" description="Helical" evidence="1">
    <location>
        <begin position="243"/>
        <end position="267"/>
    </location>
</feature>
<dbReference type="Proteomes" id="UP000674143">
    <property type="component" value="Unassembled WGS sequence"/>
</dbReference>
<proteinExistence type="predicted"/>
<gene>
    <name evidence="3" type="ORF">LSCM4_06440</name>
</gene>
<keyword evidence="4" id="KW-1185">Reference proteome</keyword>
<feature type="transmembrane region" description="Helical" evidence="1">
    <location>
        <begin position="61"/>
        <end position="87"/>
    </location>
</feature>
<name>A0A836H7C4_9TRYP</name>
<feature type="transmembrane region" description="Helical" evidence="1">
    <location>
        <begin position="474"/>
        <end position="495"/>
    </location>
</feature>
<feature type="transmembrane region" description="Helical" evidence="1">
    <location>
        <begin position="207"/>
        <end position="231"/>
    </location>
</feature>
<reference evidence="4" key="1">
    <citation type="journal article" date="2021" name="Microbiol. Resour. Announc.">
        <title>LGAAP: Leishmaniinae Genome Assembly and Annotation Pipeline.</title>
        <authorList>
            <person name="Almutairi H."/>
            <person name="Urbaniak M.D."/>
            <person name="Bates M.D."/>
            <person name="Jariyapan N."/>
            <person name="Kwakye-Nuako G."/>
            <person name="Thomaz-Soccol V."/>
            <person name="Al-Salem W.S."/>
            <person name="Dillon R.J."/>
            <person name="Bates P.A."/>
            <person name="Gatherer D."/>
        </authorList>
    </citation>
    <scope>NUCLEOTIDE SEQUENCE [LARGE SCALE GENOMIC DNA]</scope>
</reference>
<keyword evidence="1" id="KW-0472">Membrane</keyword>
<dbReference type="AlphaFoldDB" id="A0A836H7C4"/>
<comment type="caution">
    <text evidence="3">The sequence shown here is derived from an EMBL/GenBank/DDBJ whole genome shotgun (WGS) entry which is preliminary data.</text>
</comment>
<feature type="signal peptide" evidence="2">
    <location>
        <begin position="1"/>
        <end position="25"/>
    </location>
</feature>
<sequence>MANKALLVGALLALVLCLAATAVSAQRSLECQMVWSGPSPNNNLLDCLKDKDRIRSQWPYYVYPSFAALIFIFTIVGLPIVFCCHCCSCCEACVRPKATVDLRAARCYLWMWIVISVLVACGVCVLLIFGAVLLGQTAAKILNDAENRTISYFNGTRTNITSLLTNYNTDPPTPPPVDLSAFDTVITEITRNVDTIRDNYLKYFRTAEIVACCVGGVGVFLMLCMLIFAFCRCTGCCPVAWSCLYFVLALVYALLAVLFTVSIYVLFAGCGEVNLQYKREPGVFQWYLVPWCEQKFSFQSLRADVQAQEQEISQRACEELLKFCDNNPQYPGSNMEHIFMCGNGITDKNQCNTLDDAVSVLLTTYVKPLLTNTLCANQEGMEKLEKCTVADCASRCVNYEFPDLRPKEFAMEIMSAAYYAANASTALSYVWPLLECGFVIDKLASTIEMPRYSSGFTTPSDAVHSCSTLRTSSVMLGTGFFVGSLMFILGIYILNRGAWIWGCGRAQVDAVKKAAVLTRGSNTVSTPA</sequence>
<feature type="transmembrane region" description="Helical" evidence="1">
    <location>
        <begin position="108"/>
        <end position="134"/>
    </location>
</feature>